<evidence type="ECO:0000256" key="1">
    <source>
        <dbReference type="SAM" id="MobiDB-lite"/>
    </source>
</evidence>
<sequence>TSNESNSIFKKFIRMFQREKNGSSLFQSFNSGYSKEVTYTKNQIFTSKIHRLENLSEQIEDKNVLEVNDFINGSGSKSHSSITSIRNSVSDKFKDIQSNSKGKAKQQNNDNDV</sequence>
<organism evidence="2 3">
    <name type="scientific">Funneliformis caledonium</name>
    <dbReference type="NCBI Taxonomy" id="1117310"/>
    <lineage>
        <taxon>Eukaryota</taxon>
        <taxon>Fungi</taxon>
        <taxon>Fungi incertae sedis</taxon>
        <taxon>Mucoromycota</taxon>
        <taxon>Glomeromycotina</taxon>
        <taxon>Glomeromycetes</taxon>
        <taxon>Glomerales</taxon>
        <taxon>Glomeraceae</taxon>
        <taxon>Funneliformis</taxon>
    </lineage>
</organism>
<feature type="non-terminal residue" evidence="2">
    <location>
        <position position="1"/>
    </location>
</feature>
<dbReference type="Proteomes" id="UP000789570">
    <property type="component" value="Unassembled WGS sequence"/>
</dbReference>
<name>A0A9N9GR45_9GLOM</name>
<keyword evidence="3" id="KW-1185">Reference proteome</keyword>
<gene>
    <name evidence="2" type="ORF">FCALED_LOCUS9508</name>
</gene>
<evidence type="ECO:0000313" key="3">
    <source>
        <dbReference type="Proteomes" id="UP000789570"/>
    </source>
</evidence>
<feature type="compositionally biased region" description="Polar residues" evidence="1">
    <location>
        <begin position="96"/>
        <end position="113"/>
    </location>
</feature>
<accession>A0A9N9GR45</accession>
<feature type="region of interest" description="Disordered" evidence="1">
    <location>
        <begin position="93"/>
        <end position="113"/>
    </location>
</feature>
<evidence type="ECO:0000313" key="2">
    <source>
        <dbReference type="EMBL" id="CAG8620106.1"/>
    </source>
</evidence>
<proteinExistence type="predicted"/>
<comment type="caution">
    <text evidence="2">The sequence shown here is derived from an EMBL/GenBank/DDBJ whole genome shotgun (WGS) entry which is preliminary data.</text>
</comment>
<dbReference type="EMBL" id="CAJVPQ010003177">
    <property type="protein sequence ID" value="CAG8620106.1"/>
    <property type="molecule type" value="Genomic_DNA"/>
</dbReference>
<dbReference type="AlphaFoldDB" id="A0A9N9GR45"/>
<protein>
    <submittedName>
        <fullName evidence="2">14943_t:CDS:1</fullName>
    </submittedName>
</protein>
<reference evidence="2" key="1">
    <citation type="submission" date="2021-06" db="EMBL/GenBank/DDBJ databases">
        <authorList>
            <person name="Kallberg Y."/>
            <person name="Tangrot J."/>
            <person name="Rosling A."/>
        </authorList>
    </citation>
    <scope>NUCLEOTIDE SEQUENCE</scope>
    <source>
        <strain evidence="2">UK204</strain>
    </source>
</reference>